<evidence type="ECO:0000256" key="2">
    <source>
        <dbReference type="ARBA" id="ARBA00023157"/>
    </source>
</evidence>
<dbReference type="PRINTS" id="PR00722">
    <property type="entry name" value="CHYMOTRYPSIN"/>
</dbReference>
<keyword evidence="6" id="KW-1185">Reference proteome</keyword>
<protein>
    <submittedName>
        <fullName evidence="5">Serine protease</fullName>
    </submittedName>
</protein>
<dbReference type="SMART" id="SM00020">
    <property type="entry name" value="Tryp_SPc"/>
    <property type="match status" value="1"/>
</dbReference>
<feature type="signal peptide" evidence="3">
    <location>
        <begin position="1"/>
        <end position="25"/>
    </location>
</feature>
<comment type="similarity">
    <text evidence="1">Belongs to the peptidase S1 family.</text>
</comment>
<proteinExistence type="inferred from homology"/>
<feature type="domain" description="Peptidase S1" evidence="4">
    <location>
        <begin position="37"/>
        <end position="233"/>
    </location>
</feature>
<accession>A0A8J3BN33</accession>
<evidence type="ECO:0000256" key="1">
    <source>
        <dbReference type="ARBA" id="ARBA00007664"/>
    </source>
</evidence>
<dbReference type="Pfam" id="PF00089">
    <property type="entry name" value="Trypsin"/>
    <property type="match status" value="1"/>
</dbReference>
<dbReference type="Proteomes" id="UP000662200">
    <property type="component" value="Unassembled WGS sequence"/>
</dbReference>
<evidence type="ECO:0000313" key="6">
    <source>
        <dbReference type="Proteomes" id="UP000662200"/>
    </source>
</evidence>
<dbReference type="Gene3D" id="2.40.10.10">
    <property type="entry name" value="Trypsin-like serine proteases"/>
    <property type="match status" value="1"/>
</dbReference>
<dbReference type="RefSeq" id="WP_229789477.1">
    <property type="nucleotide sequence ID" value="NZ_BMQC01000005.1"/>
</dbReference>
<comment type="caution">
    <text evidence="5">The sequence shown here is derived from an EMBL/GenBank/DDBJ whole genome shotgun (WGS) entry which is preliminary data.</text>
</comment>
<evidence type="ECO:0000313" key="5">
    <source>
        <dbReference type="EMBL" id="GGK26404.1"/>
    </source>
</evidence>
<keyword evidence="5" id="KW-0645">Protease</keyword>
<dbReference type="AlphaFoldDB" id="A0A8J3BN33"/>
<dbReference type="EMBL" id="BMQC01000005">
    <property type="protein sequence ID" value="GGK26404.1"/>
    <property type="molecule type" value="Genomic_DNA"/>
</dbReference>
<dbReference type="GO" id="GO:0004252">
    <property type="term" value="F:serine-type endopeptidase activity"/>
    <property type="evidence" value="ECO:0007669"/>
    <property type="project" value="InterPro"/>
</dbReference>
<dbReference type="GO" id="GO:0006508">
    <property type="term" value="P:proteolysis"/>
    <property type="evidence" value="ECO:0007669"/>
    <property type="project" value="UniProtKB-KW"/>
</dbReference>
<feature type="chain" id="PRO_5035254907" evidence="3">
    <location>
        <begin position="26"/>
        <end position="234"/>
    </location>
</feature>
<evidence type="ECO:0000256" key="3">
    <source>
        <dbReference type="SAM" id="SignalP"/>
    </source>
</evidence>
<keyword evidence="2" id="KW-1015">Disulfide bond</keyword>
<reference evidence="5" key="1">
    <citation type="journal article" date="2014" name="Int. J. Syst. Evol. Microbiol.">
        <title>Complete genome sequence of Corynebacterium casei LMG S-19264T (=DSM 44701T), isolated from a smear-ripened cheese.</title>
        <authorList>
            <consortium name="US DOE Joint Genome Institute (JGI-PGF)"/>
            <person name="Walter F."/>
            <person name="Albersmeier A."/>
            <person name="Kalinowski J."/>
            <person name="Ruckert C."/>
        </authorList>
    </citation>
    <scope>NUCLEOTIDE SEQUENCE</scope>
    <source>
        <strain evidence="5">JCM 3091</strain>
    </source>
</reference>
<dbReference type="PROSITE" id="PS50240">
    <property type="entry name" value="TRYPSIN_DOM"/>
    <property type="match status" value="1"/>
</dbReference>
<dbReference type="InterPro" id="IPR050430">
    <property type="entry name" value="Peptidase_S1"/>
</dbReference>
<dbReference type="InterPro" id="IPR009003">
    <property type="entry name" value="Peptidase_S1_PA"/>
</dbReference>
<name>A0A8J3BN33_9ACTN</name>
<keyword evidence="5" id="KW-0378">Hydrolase</keyword>
<gene>
    <name evidence="5" type="ORF">GCM10010124_18780</name>
</gene>
<evidence type="ECO:0000259" key="4">
    <source>
        <dbReference type="PROSITE" id="PS50240"/>
    </source>
</evidence>
<dbReference type="PANTHER" id="PTHR24276">
    <property type="entry name" value="POLYSERASE-RELATED"/>
    <property type="match status" value="1"/>
</dbReference>
<dbReference type="SUPFAM" id="SSF50494">
    <property type="entry name" value="Trypsin-like serine proteases"/>
    <property type="match status" value="1"/>
</dbReference>
<dbReference type="PANTHER" id="PTHR24276:SF91">
    <property type="entry name" value="AT26814P-RELATED"/>
    <property type="match status" value="1"/>
</dbReference>
<reference evidence="5" key="2">
    <citation type="submission" date="2020-09" db="EMBL/GenBank/DDBJ databases">
        <authorList>
            <person name="Sun Q."/>
            <person name="Ohkuma M."/>
        </authorList>
    </citation>
    <scope>NUCLEOTIDE SEQUENCE</scope>
    <source>
        <strain evidence="5">JCM 3091</strain>
    </source>
</reference>
<dbReference type="InterPro" id="IPR043504">
    <property type="entry name" value="Peptidase_S1_PA_chymotrypsin"/>
</dbReference>
<keyword evidence="3" id="KW-0732">Signal</keyword>
<dbReference type="InterPro" id="IPR001314">
    <property type="entry name" value="Peptidase_S1A"/>
</dbReference>
<sequence>MIRRMTHLCGALAAGLLAIPALAHAAPAAEPAPANRIIDGEEVADAPWAAALFKNGSFSCSGSVIGAEWVLTAQHCVGNTGASSGLTVKVGKVRHAEGEVIEVAQQTVRHDLAVLKLKKPVSNPVLVRLASADPATNSENSLYGWGRTCRDCPASPVLKTARVKVTSTSAKDGKGGPGIRTGRVNGLAWKGDSGGPQMYNGEQVGVCSVGDGSSYQIYGSVAASREWIRSVAGV</sequence>
<organism evidence="5 6">
    <name type="scientific">Pilimelia terevasa</name>
    <dbReference type="NCBI Taxonomy" id="53372"/>
    <lineage>
        <taxon>Bacteria</taxon>
        <taxon>Bacillati</taxon>
        <taxon>Actinomycetota</taxon>
        <taxon>Actinomycetes</taxon>
        <taxon>Micromonosporales</taxon>
        <taxon>Micromonosporaceae</taxon>
        <taxon>Pilimelia</taxon>
    </lineage>
</organism>
<dbReference type="InterPro" id="IPR001254">
    <property type="entry name" value="Trypsin_dom"/>
</dbReference>